<sequence length="102" mass="11465">MARKEKRAESGDHLQNQASFQPDGFAIIQVPIAPVRLWGHRGFQELKCTRSSARRQGPNTQLARIPVIGMDEAAILSMTQIFELGTRMKSRHSEMFGTRLAT</sequence>
<organism evidence="1 2">
    <name type="scientific">Paxillus rubicundulus Ve08.2h10</name>
    <dbReference type="NCBI Taxonomy" id="930991"/>
    <lineage>
        <taxon>Eukaryota</taxon>
        <taxon>Fungi</taxon>
        <taxon>Dikarya</taxon>
        <taxon>Basidiomycota</taxon>
        <taxon>Agaricomycotina</taxon>
        <taxon>Agaricomycetes</taxon>
        <taxon>Agaricomycetidae</taxon>
        <taxon>Boletales</taxon>
        <taxon>Paxilineae</taxon>
        <taxon>Paxillaceae</taxon>
        <taxon>Paxillus</taxon>
    </lineage>
</organism>
<evidence type="ECO:0000313" key="2">
    <source>
        <dbReference type="Proteomes" id="UP000054538"/>
    </source>
</evidence>
<protein>
    <submittedName>
        <fullName evidence="1">Uncharacterized protein</fullName>
    </submittedName>
</protein>
<reference evidence="2" key="2">
    <citation type="submission" date="2015-01" db="EMBL/GenBank/DDBJ databases">
        <title>Evolutionary Origins and Diversification of the Mycorrhizal Mutualists.</title>
        <authorList>
            <consortium name="DOE Joint Genome Institute"/>
            <consortium name="Mycorrhizal Genomics Consortium"/>
            <person name="Kohler A."/>
            <person name="Kuo A."/>
            <person name="Nagy L.G."/>
            <person name="Floudas D."/>
            <person name="Copeland A."/>
            <person name="Barry K.W."/>
            <person name="Cichocki N."/>
            <person name="Veneault-Fourrey C."/>
            <person name="LaButti K."/>
            <person name="Lindquist E.A."/>
            <person name="Lipzen A."/>
            <person name="Lundell T."/>
            <person name="Morin E."/>
            <person name="Murat C."/>
            <person name="Riley R."/>
            <person name="Ohm R."/>
            <person name="Sun H."/>
            <person name="Tunlid A."/>
            <person name="Henrissat B."/>
            <person name="Grigoriev I.V."/>
            <person name="Hibbett D.S."/>
            <person name="Martin F."/>
        </authorList>
    </citation>
    <scope>NUCLEOTIDE SEQUENCE [LARGE SCALE GENOMIC DNA]</scope>
    <source>
        <strain evidence="2">Ve08.2h10</strain>
    </source>
</reference>
<dbReference type="AlphaFoldDB" id="A0A0D0E242"/>
<dbReference type="HOGENOM" id="CLU_2278350_0_0_1"/>
<evidence type="ECO:0000313" key="1">
    <source>
        <dbReference type="EMBL" id="KIK94549.1"/>
    </source>
</evidence>
<dbReference type="Proteomes" id="UP000054538">
    <property type="component" value="Unassembled WGS sequence"/>
</dbReference>
<accession>A0A0D0E242</accession>
<keyword evidence="2" id="KW-1185">Reference proteome</keyword>
<reference evidence="1 2" key="1">
    <citation type="submission" date="2014-04" db="EMBL/GenBank/DDBJ databases">
        <authorList>
            <consortium name="DOE Joint Genome Institute"/>
            <person name="Kuo A."/>
            <person name="Kohler A."/>
            <person name="Jargeat P."/>
            <person name="Nagy L.G."/>
            <person name="Floudas D."/>
            <person name="Copeland A."/>
            <person name="Barry K.W."/>
            <person name="Cichocki N."/>
            <person name="Veneault-Fourrey C."/>
            <person name="LaButti K."/>
            <person name="Lindquist E.A."/>
            <person name="Lipzen A."/>
            <person name="Lundell T."/>
            <person name="Morin E."/>
            <person name="Murat C."/>
            <person name="Sun H."/>
            <person name="Tunlid A."/>
            <person name="Henrissat B."/>
            <person name="Grigoriev I.V."/>
            <person name="Hibbett D.S."/>
            <person name="Martin F."/>
            <person name="Nordberg H.P."/>
            <person name="Cantor M.N."/>
            <person name="Hua S.X."/>
        </authorList>
    </citation>
    <scope>NUCLEOTIDE SEQUENCE [LARGE SCALE GENOMIC DNA]</scope>
    <source>
        <strain evidence="1 2">Ve08.2h10</strain>
    </source>
</reference>
<dbReference type="InParanoid" id="A0A0D0E242"/>
<proteinExistence type="predicted"/>
<name>A0A0D0E242_9AGAM</name>
<dbReference type="EMBL" id="KN825098">
    <property type="protein sequence ID" value="KIK94549.1"/>
    <property type="molecule type" value="Genomic_DNA"/>
</dbReference>
<gene>
    <name evidence="1" type="ORF">PAXRUDRAFT_827865</name>
</gene>